<gene>
    <name evidence="1" type="ORF">PTI45_01801</name>
</gene>
<protein>
    <submittedName>
        <fullName evidence="1">Uncharacterized protein</fullName>
    </submittedName>
</protein>
<dbReference type="RefSeq" id="WP_069327227.1">
    <property type="nucleotide sequence ID" value="NZ_MDER01000034.1"/>
</dbReference>
<comment type="caution">
    <text evidence="1">The sequence shown here is derived from an EMBL/GenBank/DDBJ whole genome shotgun (WGS) entry which is preliminary data.</text>
</comment>
<name>A0A1E3L6N5_9BACL</name>
<accession>A0A1E3L6N5</accession>
<evidence type="ECO:0000313" key="2">
    <source>
        <dbReference type="Proteomes" id="UP000094578"/>
    </source>
</evidence>
<organism evidence="1 2">
    <name type="scientific">Paenibacillus nuruki</name>
    <dbReference type="NCBI Taxonomy" id="1886670"/>
    <lineage>
        <taxon>Bacteria</taxon>
        <taxon>Bacillati</taxon>
        <taxon>Bacillota</taxon>
        <taxon>Bacilli</taxon>
        <taxon>Bacillales</taxon>
        <taxon>Paenibacillaceae</taxon>
        <taxon>Paenibacillus</taxon>
    </lineage>
</organism>
<sequence length="356" mass="41517">MNHQPEQINPDFEDIMDQAYSLPNGRAKIALLEEAIRIADSLGDVEQGYSAREELVETCTFSGHPMKALVAFSWLLGQFDQQPDEYDDFTLLWSYKWILDSIASFPEINRAQIEELLADMRRRYEQFGYSERSYYYYRFSILKDYGEVEEAQHFLDKTKAMDRDEMSDCEACEQHQFVEFEVMKGNDEQIIRTARPILRGRMTCGEVPHLTLSKVLMPLYRQGKLEEAEKYQKQGYRLIKGNRDFVLHSGEHMYYLLNIDLLQALEVFEQWVGLSLDHENPRDKMMFNAYAAVLFKRLVADGNVKSVKLPAGYPYPEEANDLPAIASRLEQMALETAGRLDQRNGNRYYTTLIQQL</sequence>
<dbReference type="Proteomes" id="UP000094578">
    <property type="component" value="Unassembled WGS sequence"/>
</dbReference>
<dbReference type="STRING" id="1886670.PTI45_01801"/>
<keyword evidence="2" id="KW-1185">Reference proteome</keyword>
<reference evidence="1 2" key="1">
    <citation type="submission" date="2016-08" db="EMBL/GenBank/DDBJ databases">
        <title>Genome sequencing of Paenibacillus sp. TI45-13ar, isolated from Korean traditional nuruk.</title>
        <authorList>
            <person name="Kim S.-J."/>
        </authorList>
    </citation>
    <scope>NUCLEOTIDE SEQUENCE [LARGE SCALE GENOMIC DNA]</scope>
    <source>
        <strain evidence="1 2">TI45-13ar</strain>
    </source>
</reference>
<dbReference type="AlphaFoldDB" id="A0A1E3L6N5"/>
<evidence type="ECO:0000313" key="1">
    <source>
        <dbReference type="EMBL" id="ODP28825.1"/>
    </source>
</evidence>
<proteinExistence type="predicted"/>
<dbReference type="EMBL" id="MDER01000034">
    <property type="protein sequence ID" value="ODP28825.1"/>
    <property type="molecule type" value="Genomic_DNA"/>
</dbReference>